<evidence type="ECO:0000313" key="1">
    <source>
        <dbReference type="EMBL" id="KAG5504885.1"/>
    </source>
</evidence>
<keyword evidence="2" id="KW-1185">Reference proteome</keyword>
<dbReference type="KEGG" id="phet:94290394"/>
<dbReference type="AlphaFoldDB" id="A0A836II60"/>
<dbReference type="OrthoDB" id="275105at2759"/>
<accession>A0A836II60</accession>
<dbReference type="GeneID" id="94290394"/>
<proteinExistence type="predicted"/>
<dbReference type="RefSeq" id="XP_067757146.1">
    <property type="nucleotide sequence ID" value="XM_067900317.1"/>
</dbReference>
<sequence>MAQIEPCSTPTVVVLDCKEVGVTINVQNPPTAANFLEYNRVCTTLDSDFLMQPINEAQYDSETQACVDRVSNGPTSFYEHYVSKPTRKRGLAVGCECPMEYVGMNEDLLMPPTQRDLPVAGVAPGAFCDPVTRRLATGRMLPCTEEMLLMAHRL</sequence>
<gene>
    <name evidence="1" type="ORF">JKF63_04331</name>
</gene>
<protein>
    <submittedName>
        <fullName evidence="1">Uncharacterized protein</fullName>
    </submittedName>
</protein>
<evidence type="ECO:0000313" key="2">
    <source>
        <dbReference type="Proteomes" id="UP000674318"/>
    </source>
</evidence>
<reference evidence="1 2" key="1">
    <citation type="submission" date="2021-02" db="EMBL/GenBank/DDBJ databases">
        <title>Porcisia hertigi Genome sequencing and assembly.</title>
        <authorList>
            <person name="Almutairi H."/>
            <person name="Gatherer D."/>
        </authorList>
    </citation>
    <scope>NUCLEOTIDE SEQUENCE [LARGE SCALE GENOMIC DNA]</scope>
    <source>
        <strain evidence="1 2">C119</strain>
    </source>
</reference>
<organism evidence="1 2">
    <name type="scientific">Porcisia hertigi</name>
    <dbReference type="NCBI Taxonomy" id="2761500"/>
    <lineage>
        <taxon>Eukaryota</taxon>
        <taxon>Discoba</taxon>
        <taxon>Euglenozoa</taxon>
        <taxon>Kinetoplastea</taxon>
        <taxon>Metakinetoplastina</taxon>
        <taxon>Trypanosomatida</taxon>
        <taxon>Trypanosomatidae</taxon>
        <taxon>Leishmaniinae</taxon>
        <taxon>Porcisia</taxon>
    </lineage>
</organism>
<dbReference type="Proteomes" id="UP000674318">
    <property type="component" value="Unassembled WGS sequence"/>
</dbReference>
<dbReference type="EMBL" id="JAFJZO010000022">
    <property type="protein sequence ID" value="KAG5504885.1"/>
    <property type="molecule type" value="Genomic_DNA"/>
</dbReference>
<comment type="caution">
    <text evidence="1">The sequence shown here is derived from an EMBL/GenBank/DDBJ whole genome shotgun (WGS) entry which is preliminary data.</text>
</comment>
<name>A0A836II60_9TRYP</name>